<dbReference type="Gene3D" id="3.30.70.1820">
    <property type="entry name" value="L1 transposable element, RRM domain"/>
    <property type="match status" value="1"/>
</dbReference>
<feature type="region of interest" description="Disordered" evidence="1">
    <location>
        <begin position="217"/>
        <end position="247"/>
    </location>
</feature>
<dbReference type="PANTHER" id="PTHR11505">
    <property type="entry name" value="L1 TRANSPOSABLE ELEMENT-RELATED"/>
    <property type="match status" value="1"/>
</dbReference>
<comment type="caution">
    <text evidence="2">The sequence shown here is derived from an EMBL/GenBank/DDBJ whole genome shotgun (WGS) entry which is preliminary data.</text>
</comment>
<reference evidence="2" key="1">
    <citation type="journal article" date="2022" name="bioRxiv">
        <title>Sequencing and chromosome-scale assembly of the giantPleurodeles waltlgenome.</title>
        <authorList>
            <person name="Brown T."/>
            <person name="Elewa A."/>
            <person name="Iarovenko S."/>
            <person name="Subramanian E."/>
            <person name="Araus A.J."/>
            <person name="Petzold A."/>
            <person name="Susuki M."/>
            <person name="Suzuki K.-i.T."/>
            <person name="Hayashi T."/>
            <person name="Toyoda A."/>
            <person name="Oliveira C."/>
            <person name="Osipova E."/>
            <person name="Leigh N.D."/>
            <person name="Simon A."/>
            <person name="Yun M.H."/>
        </authorList>
    </citation>
    <scope>NUCLEOTIDE SEQUENCE</scope>
    <source>
        <strain evidence="2">20211129_DDA</strain>
        <tissue evidence="2">Liver</tissue>
    </source>
</reference>
<name>A0AAV7S0P4_PLEWA</name>
<feature type="compositionally biased region" description="Basic and acidic residues" evidence="1">
    <location>
        <begin position="223"/>
        <end position="237"/>
    </location>
</feature>
<organism evidence="2 3">
    <name type="scientific">Pleurodeles waltl</name>
    <name type="common">Iberian ribbed newt</name>
    <dbReference type="NCBI Taxonomy" id="8319"/>
    <lineage>
        <taxon>Eukaryota</taxon>
        <taxon>Metazoa</taxon>
        <taxon>Chordata</taxon>
        <taxon>Craniata</taxon>
        <taxon>Vertebrata</taxon>
        <taxon>Euteleostomi</taxon>
        <taxon>Amphibia</taxon>
        <taxon>Batrachia</taxon>
        <taxon>Caudata</taxon>
        <taxon>Salamandroidea</taxon>
        <taxon>Salamandridae</taxon>
        <taxon>Pleurodelinae</taxon>
        <taxon>Pleurodeles</taxon>
    </lineage>
</organism>
<sequence>MEDYINTVRDRDQKLLYLRSKLIDLEDMSCRDNIRFFGCPERTEGSDIHSFLKDALPKLTDLAFNLPLDFQRTHRLGPKRQDEALRPSPIIACLLRHGQDHQLLLAGRAHGPFWAEGYEMRITADFSKETNDCQKVFLGLRPQLCQLEMKHGLFELARIWITHNGISKDVYEPEDLRLFLDGLVPQSVDTNTRPGLSTLRNDRIHLLTLGVHHPIQPPWRGTGRHETDPRPEAETRRNLQGHTTTGGKYCKQWHYTPRYQTGLSLVPH</sequence>
<gene>
    <name evidence="2" type="ORF">NDU88_011047</name>
</gene>
<proteinExistence type="predicted"/>
<accession>A0AAV7S0P4</accession>
<evidence type="ECO:0000313" key="2">
    <source>
        <dbReference type="EMBL" id="KAJ1158356.1"/>
    </source>
</evidence>
<dbReference type="InterPro" id="IPR004244">
    <property type="entry name" value="Transposase_22"/>
</dbReference>
<protein>
    <submittedName>
        <fullName evidence="2">Uncharacterized protein</fullName>
    </submittedName>
</protein>
<dbReference type="EMBL" id="JANPWB010000009">
    <property type="protein sequence ID" value="KAJ1158356.1"/>
    <property type="molecule type" value="Genomic_DNA"/>
</dbReference>
<dbReference type="AlphaFoldDB" id="A0AAV7S0P4"/>
<evidence type="ECO:0000313" key="3">
    <source>
        <dbReference type="Proteomes" id="UP001066276"/>
    </source>
</evidence>
<keyword evidence="3" id="KW-1185">Reference proteome</keyword>
<dbReference type="Proteomes" id="UP001066276">
    <property type="component" value="Chromosome 5"/>
</dbReference>
<evidence type="ECO:0000256" key="1">
    <source>
        <dbReference type="SAM" id="MobiDB-lite"/>
    </source>
</evidence>